<dbReference type="InterPro" id="IPR004421">
    <property type="entry name" value="Carbamoyltransferase_HypF"/>
</dbReference>
<evidence type="ECO:0000313" key="13">
    <source>
        <dbReference type="Proteomes" id="UP001332931"/>
    </source>
</evidence>
<keyword evidence="3 12" id="KW-0436">Ligase</keyword>
<evidence type="ECO:0000256" key="7">
    <source>
        <dbReference type="ARBA" id="ARBA00048220"/>
    </source>
</evidence>
<dbReference type="InterPro" id="IPR041440">
    <property type="entry name" value="HypF_C"/>
</dbReference>
<comment type="similarity">
    <text evidence="2">Belongs to the carbamoyltransferase HypF family.</text>
</comment>
<evidence type="ECO:0000259" key="11">
    <source>
        <dbReference type="PROSITE" id="PS51163"/>
    </source>
</evidence>
<comment type="catalytic activity">
    <reaction evidence="8">
        <text>an acyl phosphate + H2O = a carboxylate + phosphate + H(+)</text>
        <dbReference type="Rhea" id="RHEA:14965"/>
        <dbReference type="ChEBI" id="CHEBI:15377"/>
        <dbReference type="ChEBI" id="CHEBI:15378"/>
        <dbReference type="ChEBI" id="CHEBI:29067"/>
        <dbReference type="ChEBI" id="CHEBI:43474"/>
        <dbReference type="ChEBI" id="CHEBI:59918"/>
        <dbReference type="EC" id="3.6.1.7"/>
    </reaction>
</comment>
<dbReference type="GO" id="GO:0016874">
    <property type="term" value="F:ligase activity"/>
    <property type="evidence" value="ECO:0007669"/>
    <property type="project" value="UniProtKB-KW"/>
</dbReference>
<dbReference type="InterPro" id="IPR001792">
    <property type="entry name" value="Acylphosphatase-like_dom"/>
</dbReference>
<dbReference type="PROSITE" id="PS51160">
    <property type="entry name" value="ACYLPHOSPHATASE_3"/>
    <property type="match status" value="1"/>
</dbReference>
<dbReference type="InterPro" id="IPR006070">
    <property type="entry name" value="Sua5-like_dom"/>
</dbReference>
<evidence type="ECO:0000256" key="6">
    <source>
        <dbReference type="ARBA" id="ARBA00022833"/>
    </source>
</evidence>
<dbReference type="Pfam" id="PF22521">
    <property type="entry name" value="HypF_C_2"/>
    <property type="match status" value="1"/>
</dbReference>
<comment type="caution">
    <text evidence="12">The sequence shown here is derived from an EMBL/GenBank/DDBJ whole genome shotgun (WGS) entry which is preliminary data.</text>
</comment>
<sequence length="879" mass="91687">MRVTRRLRCYGIVQGVGMRPTVDRHAHAAGVAGSVCNKGPYVEIFAQGEPGRVDEFCRLVRERPPRRADVVKVEVTDVPAAEAPSFAGFSIKESERTEGAIFVSPDIAVCDDCKRELFDPADRRYLHPFINCTCCGPRLTILRSLPYDRERTSMGAFPMCDDCAREYSDPASRRYDAQPICCNECGPEVYLLDRPERGSAAITEARRCIASGGIVAVKGIGGFHLCCDATSEEAVLRLRRRKRRPAKPFAVMAADEAVAARECALDAARLEVLCGHQKPIVLARRAAGSTLAPSVAPDNPKVGLMLPYAPLQLLLFSYPDGVRVPDVLVMTSANVSGAPICRSDEDVRRDLAGLADLVLSHDRQILTRADDSVCDFFAGEPYMVRRSRGYAPLPQVVSALAGPAGGRGAGVVAVGGELKNCFCVGAGDLLYPSAYVGDLSDLRGVRALEEGVRRMEDLLEVEPEVVAVDLHPRYNSRAVGERLAREAGVPLVGVQHHYAHVVSCMAENDHADPVVGVSFDGTGFGTDGTVWGGELLLCDYHGFVRAGHVDPFVQAGGDAASREGWRCAVGVLAAAAGGAGAEKDAGPQGTSAPAARGASAEPDVVALAVGLGLADEAHARAQAAMVARRMNAVGSTSAGRLFDAASAILGVRTSSTFEGEASCALQFAAERHAEAAGARLEAAGPEGAGSAADAAGATGAGSSAGRPLEEVAAEAARGLAPAGGRLREEGGQVVLATNALCSRLAEARLAGEDPGRLALGFHHELALMVAEACRRLADETGIGTVALSGGCFQNTLLLALTKRLLEDRGLAVLVHGLIPPNDGGIALGQAVVAAQRLRDEAAGDEVGRYRGPLGRSLAAAAVEAGKAGAAAVEAEVRGT</sequence>
<evidence type="ECO:0000256" key="1">
    <source>
        <dbReference type="ARBA" id="ARBA00004711"/>
    </source>
</evidence>
<dbReference type="NCBIfam" id="TIGR00143">
    <property type="entry name" value="hypF"/>
    <property type="match status" value="1"/>
</dbReference>
<feature type="region of interest" description="Disordered" evidence="9">
    <location>
        <begin position="678"/>
        <end position="706"/>
    </location>
</feature>
<dbReference type="PROSITE" id="PS51163">
    <property type="entry name" value="YRDC"/>
    <property type="match status" value="1"/>
</dbReference>
<keyword evidence="5" id="KW-0863">Zinc-finger</keyword>
<name>A0ABU7RC55_9ACTN</name>
<reference evidence="12 13" key="1">
    <citation type="submission" date="2024-01" db="EMBL/GenBank/DDBJ databases">
        <title>Description of Olsenella sp. nov., isolated from pig feces.</title>
        <authorList>
            <person name="Chang Y.-H."/>
        </authorList>
    </citation>
    <scope>NUCLEOTIDE SEQUENCE [LARGE SCALE GENOMIC DNA]</scope>
    <source>
        <strain evidence="12 13">YH-ols2223</strain>
    </source>
</reference>
<dbReference type="Pfam" id="PF17788">
    <property type="entry name" value="HypF_C"/>
    <property type="match status" value="1"/>
</dbReference>
<protein>
    <recommendedName>
        <fullName evidence="8">acylphosphatase</fullName>
        <ecNumber evidence="8">3.6.1.7</ecNumber>
    </recommendedName>
</protein>
<evidence type="ECO:0000256" key="4">
    <source>
        <dbReference type="ARBA" id="ARBA00022723"/>
    </source>
</evidence>
<dbReference type="Gene3D" id="3.30.420.40">
    <property type="match status" value="1"/>
</dbReference>
<feature type="domain" description="Acylphosphatase-like" evidence="10">
    <location>
        <begin position="4"/>
        <end position="93"/>
    </location>
</feature>
<organism evidence="12 13">
    <name type="scientific">Olsenella absiana</name>
    <dbReference type="NCBI Taxonomy" id="3115222"/>
    <lineage>
        <taxon>Bacteria</taxon>
        <taxon>Bacillati</taxon>
        <taxon>Actinomycetota</taxon>
        <taxon>Coriobacteriia</taxon>
        <taxon>Coriobacteriales</taxon>
        <taxon>Atopobiaceae</taxon>
        <taxon>Olsenella</taxon>
    </lineage>
</organism>
<evidence type="ECO:0000256" key="5">
    <source>
        <dbReference type="ARBA" id="ARBA00022771"/>
    </source>
</evidence>
<comment type="pathway">
    <text evidence="1">Protein modification; [NiFe] hydrogenase maturation.</text>
</comment>
<keyword evidence="4" id="KW-0479">Metal-binding</keyword>
<evidence type="ECO:0000256" key="2">
    <source>
        <dbReference type="ARBA" id="ARBA00008097"/>
    </source>
</evidence>
<dbReference type="InterPro" id="IPR051060">
    <property type="entry name" value="Carbamoyltrans_HypF-like"/>
</dbReference>
<dbReference type="SUPFAM" id="SSF54975">
    <property type="entry name" value="Acylphosphatase/BLUF domain-like"/>
    <property type="match status" value="1"/>
</dbReference>
<dbReference type="RefSeq" id="WP_330958960.1">
    <property type="nucleotide sequence ID" value="NZ_JAZGJQ010000015.1"/>
</dbReference>
<evidence type="ECO:0000313" key="12">
    <source>
        <dbReference type="EMBL" id="MEE6148192.1"/>
    </source>
</evidence>
<dbReference type="InterPro" id="IPR011125">
    <property type="entry name" value="Znf_HypF"/>
</dbReference>
<keyword evidence="8" id="KW-0378">Hydrolase</keyword>
<dbReference type="PANTHER" id="PTHR42959">
    <property type="entry name" value="CARBAMOYLTRANSFERASE"/>
    <property type="match status" value="1"/>
</dbReference>
<dbReference type="EC" id="3.6.1.7" evidence="8"/>
<feature type="active site" evidence="8">
    <location>
        <position position="37"/>
    </location>
</feature>
<gene>
    <name evidence="12" type="primary">hypF</name>
    <name evidence="12" type="ORF">VXJ25_09405</name>
</gene>
<dbReference type="SUPFAM" id="SSF55821">
    <property type="entry name" value="YrdC/RibB"/>
    <property type="match status" value="1"/>
</dbReference>
<keyword evidence="6" id="KW-0862">Zinc</keyword>
<evidence type="ECO:0000256" key="3">
    <source>
        <dbReference type="ARBA" id="ARBA00022598"/>
    </source>
</evidence>
<comment type="catalytic activity">
    <reaction evidence="7">
        <text>C-terminal L-cysteinyl-[HypE protein] + carbamoyl phosphate + ATP + H2O = C-terminal S-carboxamide-L-cysteinyl-[HypE protein] + AMP + phosphate + diphosphate + H(+)</text>
        <dbReference type="Rhea" id="RHEA:55636"/>
        <dbReference type="Rhea" id="RHEA-COMP:14247"/>
        <dbReference type="Rhea" id="RHEA-COMP:14392"/>
        <dbReference type="ChEBI" id="CHEBI:15377"/>
        <dbReference type="ChEBI" id="CHEBI:15378"/>
        <dbReference type="ChEBI" id="CHEBI:30616"/>
        <dbReference type="ChEBI" id="CHEBI:33019"/>
        <dbReference type="ChEBI" id="CHEBI:43474"/>
        <dbReference type="ChEBI" id="CHEBI:58228"/>
        <dbReference type="ChEBI" id="CHEBI:76913"/>
        <dbReference type="ChEBI" id="CHEBI:139126"/>
        <dbReference type="ChEBI" id="CHEBI:456215"/>
    </reaction>
</comment>
<feature type="active site" evidence="8">
    <location>
        <position position="19"/>
    </location>
</feature>
<dbReference type="Gene3D" id="3.90.870.50">
    <property type="match status" value="1"/>
</dbReference>
<evidence type="ECO:0000256" key="9">
    <source>
        <dbReference type="SAM" id="MobiDB-lite"/>
    </source>
</evidence>
<evidence type="ECO:0000256" key="8">
    <source>
        <dbReference type="PROSITE-ProRule" id="PRU00520"/>
    </source>
</evidence>
<feature type="domain" description="YrdC-like" evidence="11">
    <location>
        <begin position="199"/>
        <end position="389"/>
    </location>
</feature>
<dbReference type="InterPro" id="IPR055128">
    <property type="entry name" value="HypF_C_2"/>
</dbReference>
<dbReference type="Proteomes" id="UP001332931">
    <property type="component" value="Unassembled WGS sequence"/>
</dbReference>
<dbReference type="Gene3D" id="3.30.110.120">
    <property type="match status" value="1"/>
</dbReference>
<dbReference type="Pfam" id="PF07503">
    <property type="entry name" value="zf-HYPF"/>
    <property type="match status" value="2"/>
</dbReference>
<dbReference type="EMBL" id="JAZGJQ010000015">
    <property type="protein sequence ID" value="MEE6148192.1"/>
    <property type="molecule type" value="Genomic_DNA"/>
</dbReference>
<dbReference type="InterPro" id="IPR017945">
    <property type="entry name" value="DHBP_synth_RibB-like_a/b_dom"/>
</dbReference>
<accession>A0ABU7RC55</accession>
<dbReference type="InterPro" id="IPR036046">
    <property type="entry name" value="Acylphosphatase-like_dom_sf"/>
</dbReference>
<evidence type="ECO:0000259" key="10">
    <source>
        <dbReference type="PROSITE" id="PS51160"/>
    </source>
</evidence>
<proteinExistence type="inferred from homology"/>
<dbReference type="PANTHER" id="PTHR42959:SF1">
    <property type="entry name" value="CARBAMOYLTRANSFERASE HYPF"/>
    <property type="match status" value="1"/>
</dbReference>
<feature type="compositionally biased region" description="Low complexity" evidence="9">
    <location>
        <begin position="678"/>
        <end position="705"/>
    </location>
</feature>
<dbReference type="Pfam" id="PF00708">
    <property type="entry name" value="Acylphosphatase"/>
    <property type="match status" value="1"/>
</dbReference>
<dbReference type="Pfam" id="PF01300">
    <property type="entry name" value="Sua5_yciO_yrdC"/>
    <property type="match status" value="1"/>
</dbReference>
<keyword evidence="13" id="KW-1185">Reference proteome</keyword>